<comment type="caution">
    <text evidence="1">The sequence shown here is derived from an EMBL/GenBank/DDBJ whole genome shotgun (WGS) entry which is preliminary data.</text>
</comment>
<name>A0A2A4YW91_9PROT</name>
<dbReference type="InterPro" id="IPR018733">
    <property type="entry name" value="DUF2274"/>
</dbReference>
<dbReference type="EMBL" id="NVUS01000018">
    <property type="protein sequence ID" value="PCI98971.1"/>
    <property type="molecule type" value="Genomic_DNA"/>
</dbReference>
<organism evidence="1">
    <name type="scientific">OCS116 cluster bacterium</name>
    <dbReference type="NCBI Taxonomy" id="2030921"/>
    <lineage>
        <taxon>Bacteria</taxon>
        <taxon>Pseudomonadati</taxon>
        <taxon>Pseudomonadota</taxon>
        <taxon>Alphaproteobacteria</taxon>
        <taxon>OCS116 cluster</taxon>
    </lineage>
</organism>
<evidence type="ECO:0000313" key="1">
    <source>
        <dbReference type="EMBL" id="PCI98971.1"/>
    </source>
</evidence>
<dbReference type="AlphaFoldDB" id="A0A2A4YW91"/>
<proteinExistence type="predicted"/>
<accession>A0A2A4YW91</accession>
<protein>
    <submittedName>
        <fullName evidence="1">Transposase</fullName>
    </submittedName>
</protein>
<dbReference type="Pfam" id="PF10038">
    <property type="entry name" value="DUF2274"/>
    <property type="match status" value="1"/>
</dbReference>
<reference evidence="1" key="2">
    <citation type="journal article" date="2018" name="ISME J.">
        <title>A dynamic microbial community with high functional redundancy inhabits the cold, oxic subseafloor aquifer.</title>
        <authorList>
            <person name="Tully B.J."/>
            <person name="Wheat C.G."/>
            <person name="Glazer B.T."/>
            <person name="Huber J.A."/>
        </authorList>
    </citation>
    <scope>NUCLEOTIDE SEQUENCE</scope>
    <source>
        <strain evidence="1">NORP83</strain>
    </source>
</reference>
<gene>
    <name evidence="1" type="ORF">COB13_12515</name>
</gene>
<reference key="1">
    <citation type="submission" date="2017-08" db="EMBL/GenBank/DDBJ databases">
        <title>A dynamic microbial community with high functional redundancy inhabits the cold, oxic subseafloor aquifer.</title>
        <authorList>
            <person name="Tully B.J."/>
            <person name="Wheat C.G."/>
            <person name="Glazer B.T."/>
            <person name="Huber J.A."/>
        </authorList>
    </citation>
    <scope>NUCLEOTIDE SEQUENCE [LARGE SCALE GENOMIC DNA]</scope>
</reference>
<sequence length="76" mass="8843">MKLSKLPKRTPVKINIVLDPETHSSMVDYARIYEETYGSKENIEELIPFMIAAFLDNDHAFKKSRKLRQAISKPHL</sequence>